<dbReference type="Proteomes" id="UP000887013">
    <property type="component" value="Unassembled WGS sequence"/>
</dbReference>
<reference evidence="1" key="1">
    <citation type="submission" date="2020-08" db="EMBL/GenBank/DDBJ databases">
        <title>Multicomponent nature underlies the extraordinary mechanical properties of spider dragline silk.</title>
        <authorList>
            <person name="Kono N."/>
            <person name="Nakamura H."/>
            <person name="Mori M."/>
            <person name="Yoshida Y."/>
            <person name="Ohtoshi R."/>
            <person name="Malay A.D."/>
            <person name="Moran D.A.P."/>
            <person name="Tomita M."/>
            <person name="Numata K."/>
            <person name="Arakawa K."/>
        </authorList>
    </citation>
    <scope>NUCLEOTIDE SEQUENCE</scope>
</reference>
<dbReference type="OrthoDB" id="6431778at2759"/>
<proteinExistence type="predicted"/>
<gene>
    <name evidence="1" type="ORF">NPIL_636941</name>
</gene>
<evidence type="ECO:0000313" key="1">
    <source>
        <dbReference type="EMBL" id="GFT46940.1"/>
    </source>
</evidence>
<keyword evidence="2" id="KW-1185">Reference proteome</keyword>
<accession>A0A8X6P403</accession>
<dbReference type="EMBL" id="BMAW01064758">
    <property type="protein sequence ID" value="GFT46940.1"/>
    <property type="molecule type" value="Genomic_DNA"/>
</dbReference>
<organism evidence="1 2">
    <name type="scientific">Nephila pilipes</name>
    <name type="common">Giant wood spider</name>
    <name type="synonym">Nephila maculata</name>
    <dbReference type="NCBI Taxonomy" id="299642"/>
    <lineage>
        <taxon>Eukaryota</taxon>
        <taxon>Metazoa</taxon>
        <taxon>Ecdysozoa</taxon>
        <taxon>Arthropoda</taxon>
        <taxon>Chelicerata</taxon>
        <taxon>Arachnida</taxon>
        <taxon>Araneae</taxon>
        <taxon>Araneomorphae</taxon>
        <taxon>Entelegynae</taxon>
        <taxon>Araneoidea</taxon>
        <taxon>Nephilidae</taxon>
        <taxon>Nephila</taxon>
    </lineage>
</organism>
<sequence length="75" mass="8695">MVQKFKNGNRNLKGAARKGWPLKLDDDIPKAILDSDRRETIEESSMKIGCPWSAVQDHFRRIGKLYKQGIWISHD</sequence>
<name>A0A8X6P403_NEPPI</name>
<comment type="caution">
    <text evidence="1">The sequence shown here is derived from an EMBL/GenBank/DDBJ whole genome shotgun (WGS) entry which is preliminary data.</text>
</comment>
<dbReference type="AlphaFoldDB" id="A0A8X6P403"/>
<evidence type="ECO:0000313" key="2">
    <source>
        <dbReference type="Proteomes" id="UP000887013"/>
    </source>
</evidence>
<protein>
    <submittedName>
        <fullName evidence="1">Uncharacterized protein</fullName>
    </submittedName>
</protein>